<dbReference type="InterPro" id="IPR036237">
    <property type="entry name" value="Xyl_isomerase-like_sf"/>
</dbReference>
<dbReference type="GO" id="GO:0042840">
    <property type="term" value="P:D-glucuronate catabolic process"/>
    <property type="evidence" value="ECO:0007669"/>
    <property type="project" value="TreeGrafter"/>
</dbReference>
<dbReference type="HAMAP" id="MF_00106">
    <property type="entry name" value="UxuA"/>
    <property type="match status" value="1"/>
</dbReference>
<keyword evidence="10" id="KW-0456">Lyase</keyword>
<evidence type="ECO:0000256" key="10">
    <source>
        <dbReference type="ARBA" id="ARBA00023239"/>
    </source>
</evidence>
<evidence type="ECO:0000256" key="5">
    <source>
        <dbReference type="ARBA" id="ARBA00004892"/>
    </source>
</evidence>
<dbReference type="Pfam" id="PF03786">
    <property type="entry name" value="UxuA"/>
    <property type="match status" value="1"/>
</dbReference>
<keyword evidence="9" id="KW-0464">Manganese</keyword>
<evidence type="ECO:0000256" key="1">
    <source>
        <dbReference type="ARBA" id="ARBA00001794"/>
    </source>
</evidence>
<comment type="caution">
    <text evidence="12">The sequence shown here is derived from an EMBL/GenBank/DDBJ whole genome shotgun (WGS) entry which is preliminary data.</text>
</comment>
<sequence length="399" mass="44863">MEHTWRWFGPNDAIRLEEIRQTGATGIVTALHEVPNDQVWSVEAIRERQQMIEATGLRWSVVESVPVHESIKKGLPERDALITTYCQTLRNLAACGIDTVCYNFMPVLDWTRTDLMYALPDGALALRFDQTAFAAFDLYLLNRPAAGTEYSAKEQAQARRYLEGLDSAGRDKLVNTLIAGLPGAEEHYTLEQFRAVLEEYAEIDAVKLRENLGYFLQAVIPVAEEVGIRMAIHPDDPPRPLLGLPRVVSTREDAQWIIDLVPSPANGLTLCTGSYGVREDNDLVAMTRHFAPHIHFIHLRATKREADMLSFHEAPHLAGDVDMVGVIHALVDEERRREREGGARLPLRPDHGHQLLDDQQRNTAPGYPLYGRLRGLAELRGVELAVRQLTEITYQAIAL</sequence>
<evidence type="ECO:0000313" key="12">
    <source>
        <dbReference type="EMBL" id="KKO07604.1"/>
    </source>
</evidence>
<comment type="cofactor">
    <cofactor evidence="3">
        <name>Fe(2+)</name>
        <dbReference type="ChEBI" id="CHEBI:29033"/>
    </cofactor>
</comment>
<reference evidence="12" key="1">
    <citation type="journal article" date="2015" name="Nature">
        <title>Complex archaea that bridge the gap between prokaryotes and eukaryotes.</title>
        <authorList>
            <person name="Spang A."/>
            <person name="Saw J.H."/>
            <person name="Jorgensen S.L."/>
            <person name="Zaremba-Niedzwiedzka K."/>
            <person name="Martijn J."/>
            <person name="Lind A.E."/>
            <person name="van Eijk R."/>
            <person name="Schleper C."/>
            <person name="Guy L."/>
            <person name="Ettema T.J."/>
        </authorList>
    </citation>
    <scope>NUCLEOTIDE SEQUENCE</scope>
</reference>
<dbReference type="GO" id="GO:0008198">
    <property type="term" value="F:ferrous iron binding"/>
    <property type="evidence" value="ECO:0007669"/>
    <property type="project" value="TreeGrafter"/>
</dbReference>
<comment type="catalytic activity">
    <reaction evidence="1">
        <text>D-mannonate = 2-dehydro-3-deoxy-D-gluconate + H2O</text>
        <dbReference type="Rhea" id="RHEA:20097"/>
        <dbReference type="ChEBI" id="CHEBI:15377"/>
        <dbReference type="ChEBI" id="CHEBI:17767"/>
        <dbReference type="ChEBI" id="CHEBI:57990"/>
        <dbReference type="EC" id="4.2.1.8"/>
    </reaction>
</comment>
<evidence type="ECO:0000256" key="6">
    <source>
        <dbReference type="ARBA" id="ARBA00007389"/>
    </source>
</evidence>
<comment type="pathway">
    <text evidence="5">Carbohydrate metabolism; pentose and glucuronate interconversion.</text>
</comment>
<dbReference type="NCBIfam" id="NF003027">
    <property type="entry name" value="PRK03906.1"/>
    <property type="match status" value="1"/>
</dbReference>
<evidence type="ECO:0000256" key="8">
    <source>
        <dbReference type="ARBA" id="ARBA00023004"/>
    </source>
</evidence>
<accession>A0A0F9YSB6</accession>
<dbReference type="EC" id="4.2.1.8" evidence="7"/>
<protein>
    <recommendedName>
        <fullName evidence="7">mannonate dehydratase</fullName>
        <ecNumber evidence="7">4.2.1.8</ecNumber>
    </recommendedName>
</protein>
<keyword evidence="8" id="KW-0408">Iron</keyword>
<evidence type="ECO:0000256" key="4">
    <source>
        <dbReference type="ARBA" id="ARBA00002713"/>
    </source>
</evidence>
<evidence type="ECO:0000256" key="2">
    <source>
        <dbReference type="ARBA" id="ARBA00001936"/>
    </source>
</evidence>
<feature type="compositionally biased region" description="Basic and acidic residues" evidence="11">
    <location>
        <begin position="338"/>
        <end position="360"/>
    </location>
</feature>
<comment type="similarity">
    <text evidence="6">Belongs to the mannonate dehydratase family.</text>
</comment>
<gene>
    <name evidence="12" type="ORF">LCGC14_0055600</name>
</gene>
<dbReference type="InterPro" id="IPR004628">
    <property type="entry name" value="Man_deHydtase"/>
</dbReference>
<dbReference type="PANTHER" id="PTHR30387:SF2">
    <property type="entry name" value="MANNONATE DEHYDRATASE"/>
    <property type="match status" value="1"/>
</dbReference>
<dbReference type="Gene3D" id="3.20.20.150">
    <property type="entry name" value="Divalent-metal-dependent TIM barrel enzymes"/>
    <property type="match status" value="1"/>
</dbReference>
<dbReference type="EMBL" id="LAZR01000012">
    <property type="protein sequence ID" value="KKO07604.1"/>
    <property type="molecule type" value="Genomic_DNA"/>
</dbReference>
<evidence type="ECO:0000256" key="7">
    <source>
        <dbReference type="ARBA" id="ARBA00012927"/>
    </source>
</evidence>
<name>A0A0F9YSB6_9ZZZZ</name>
<evidence type="ECO:0000256" key="3">
    <source>
        <dbReference type="ARBA" id="ARBA00001954"/>
    </source>
</evidence>
<dbReference type="NCBIfam" id="TIGR00695">
    <property type="entry name" value="uxuA"/>
    <property type="match status" value="1"/>
</dbReference>
<proteinExistence type="inferred from homology"/>
<evidence type="ECO:0000256" key="9">
    <source>
        <dbReference type="ARBA" id="ARBA00023211"/>
    </source>
</evidence>
<dbReference type="PIRSF" id="PIRSF016049">
    <property type="entry name" value="Man_dehyd"/>
    <property type="match status" value="1"/>
</dbReference>
<dbReference type="AlphaFoldDB" id="A0A0F9YSB6"/>
<dbReference type="SUPFAM" id="SSF51658">
    <property type="entry name" value="Xylose isomerase-like"/>
    <property type="match status" value="1"/>
</dbReference>
<dbReference type="GO" id="GO:0030145">
    <property type="term" value="F:manganese ion binding"/>
    <property type="evidence" value="ECO:0007669"/>
    <property type="project" value="TreeGrafter"/>
</dbReference>
<organism evidence="12">
    <name type="scientific">marine sediment metagenome</name>
    <dbReference type="NCBI Taxonomy" id="412755"/>
    <lineage>
        <taxon>unclassified sequences</taxon>
        <taxon>metagenomes</taxon>
        <taxon>ecological metagenomes</taxon>
    </lineage>
</organism>
<evidence type="ECO:0000256" key="11">
    <source>
        <dbReference type="SAM" id="MobiDB-lite"/>
    </source>
</evidence>
<feature type="region of interest" description="Disordered" evidence="11">
    <location>
        <begin position="338"/>
        <end position="363"/>
    </location>
</feature>
<comment type="cofactor">
    <cofactor evidence="2">
        <name>Mn(2+)</name>
        <dbReference type="ChEBI" id="CHEBI:29035"/>
    </cofactor>
</comment>
<comment type="function">
    <text evidence="4">Catalyzes the dehydration of D-mannonate.</text>
</comment>
<dbReference type="GO" id="GO:0008927">
    <property type="term" value="F:mannonate dehydratase activity"/>
    <property type="evidence" value="ECO:0007669"/>
    <property type="project" value="UniProtKB-EC"/>
</dbReference>
<dbReference type="PANTHER" id="PTHR30387">
    <property type="entry name" value="MANNONATE DEHYDRATASE"/>
    <property type="match status" value="1"/>
</dbReference>